<protein>
    <submittedName>
        <fullName evidence="5">ATP-binding cassette domain-containing protein</fullName>
    </submittedName>
</protein>
<accession>A0A9X1YCI9</accession>
<evidence type="ECO:0000259" key="4">
    <source>
        <dbReference type="PROSITE" id="PS50893"/>
    </source>
</evidence>
<dbReference type="Gene3D" id="3.40.50.300">
    <property type="entry name" value="P-loop containing nucleotide triphosphate hydrolases"/>
    <property type="match status" value="1"/>
</dbReference>
<organism evidence="5 6">
    <name type="scientific">Roseomonas acroporae</name>
    <dbReference type="NCBI Taxonomy" id="2937791"/>
    <lineage>
        <taxon>Bacteria</taxon>
        <taxon>Pseudomonadati</taxon>
        <taxon>Pseudomonadota</taxon>
        <taxon>Alphaproteobacteria</taxon>
        <taxon>Acetobacterales</taxon>
        <taxon>Roseomonadaceae</taxon>
        <taxon>Roseomonas</taxon>
    </lineage>
</organism>
<dbReference type="PANTHER" id="PTHR42781:SF4">
    <property type="entry name" value="SPERMIDINE_PUTRESCINE IMPORT ATP-BINDING PROTEIN POTA"/>
    <property type="match status" value="1"/>
</dbReference>
<dbReference type="SUPFAM" id="SSF52540">
    <property type="entry name" value="P-loop containing nucleoside triphosphate hydrolases"/>
    <property type="match status" value="1"/>
</dbReference>
<comment type="caution">
    <text evidence="5">The sequence shown here is derived from an EMBL/GenBank/DDBJ whole genome shotgun (WGS) entry which is preliminary data.</text>
</comment>
<evidence type="ECO:0000256" key="2">
    <source>
        <dbReference type="ARBA" id="ARBA00022741"/>
    </source>
</evidence>
<dbReference type="PROSITE" id="PS00211">
    <property type="entry name" value="ABC_TRANSPORTER_1"/>
    <property type="match status" value="1"/>
</dbReference>
<gene>
    <name evidence="5" type="ORF">M0638_06155</name>
</gene>
<dbReference type="GO" id="GO:0015697">
    <property type="term" value="P:quaternary ammonium group transport"/>
    <property type="evidence" value="ECO:0007669"/>
    <property type="project" value="UniProtKB-ARBA"/>
</dbReference>
<dbReference type="GO" id="GO:0016887">
    <property type="term" value="F:ATP hydrolysis activity"/>
    <property type="evidence" value="ECO:0007669"/>
    <property type="project" value="InterPro"/>
</dbReference>
<dbReference type="EMBL" id="JALPRX010000022">
    <property type="protein sequence ID" value="MCK8783961.1"/>
    <property type="molecule type" value="Genomic_DNA"/>
</dbReference>
<dbReference type="InterPro" id="IPR003593">
    <property type="entry name" value="AAA+_ATPase"/>
</dbReference>
<evidence type="ECO:0000256" key="3">
    <source>
        <dbReference type="ARBA" id="ARBA00022840"/>
    </source>
</evidence>
<dbReference type="PROSITE" id="PS50893">
    <property type="entry name" value="ABC_TRANSPORTER_2"/>
    <property type="match status" value="1"/>
</dbReference>
<sequence>MPGPALGFTQQPESGAPRRGVAVEVSGLTRQFGAAAALCAVDLAVAPGEFVALLGPSGSGKTTLLRILAGLDFPDSGVVRIGGRDVASVPARQRGVGFVFQHYALFRHMNVFDNVAFGLRMLPRARRPSQAAIRERVRRLLALVQIPELERRYPGQISGGQQQRVALARALAIEPPLLLLDEPFGALDAQVRKGLRRWLRALHDQLGITSLFVTHDQDEAMEMADRIAVMRDGRVAQFDTPAAVLARPADPFVAGFLGDANRLECAVAGGMARFALPGLSPLPAPGVPDGPGLAFARPVEVLASPAGSNGRVVTVRPDARGLRVVVAVGPAELEAVAASDWPAPQRGAACGVQVVSAQVFAA</sequence>
<proteinExistence type="predicted"/>
<dbReference type="InterPro" id="IPR017871">
    <property type="entry name" value="ABC_transporter-like_CS"/>
</dbReference>
<dbReference type="InterPro" id="IPR050093">
    <property type="entry name" value="ABC_SmlMolc_Importer"/>
</dbReference>
<dbReference type="SMART" id="SM00382">
    <property type="entry name" value="AAA"/>
    <property type="match status" value="1"/>
</dbReference>
<dbReference type="Pfam" id="PF00005">
    <property type="entry name" value="ABC_tran"/>
    <property type="match status" value="1"/>
</dbReference>
<dbReference type="PANTHER" id="PTHR42781">
    <property type="entry name" value="SPERMIDINE/PUTRESCINE IMPORT ATP-BINDING PROTEIN POTA"/>
    <property type="match status" value="1"/>
</dbReference>
<keyword evidence="3 5" id="KW-0067">ATP-binding</keyword>
<keyword evidence="2" id="KW-0547">Nucleotide-binding</keyword>
<dbReference type="GO" id="GO:0005524">
    <property type="term" value="F:ATP binding"/>
    <property type="evidence" value="ECO:0007669"/>
    <property type="project" value="UniProtKB-KW"/>
</dbReference>
<dbReference type="AlphaFoldDB" id="A0A9X1YCI9"/>
<keyword evidence="6" id="KW-1185">Reference proteome</keyword>
<name>A0A9X1YCI9_9PROT</name>
<evidence type="ECO:0000313" key="6">
    <source>
        <dbReference type="Proteomes" id="UP001139516"/>
    </source>
</evidence>
<dbReference type="InterPro" id="IPR027417">
    <property type="entry name" value="P-loop_NTPase"/>
</dbReference>
<dbReference type="InterPro" id="IPR003439">
    <property type="entry name" value="ABC_transporter-like_ATP-bd"/>
</dbReference>
<keyword evidence="1" id="KW-0813">Transport</keyword>
<evidence type="ECO:0000256" key="1">
    <source>
        <dbReference type="ARBA" id="ARBA00022448"/>
    </source>
</evidence>
<reference evidence="5" key="1">
    <citation type="submission" date="2022-04" db="EMBL/GenBank/DDBJ databases">
        <title>Roseomonas acroporae sp. nov., isolated from coral Acropora digitifera.</title>
        <authorList>
            <person name="Sun H."/>
        </authorList>
    </citation>
    <scope>NUCLEOTIDE SEQUENCE</scope>
    <source>
        <strain evidence="5">NAR14</strain>
    </source>
</reference>
<dbReference type="Proteomes" id="UP001139516">
    <property type="component" value="Unassembled WGS sequence"/>
</dbReference>
<evidence type="ECO:0000313" key="5">
    <source>
        <dbReference type="EMBL" id="MCK8783961.1"/>
    </source>
</evidence>
<dbReference type="FunFam" id="3.40.50.300:FF:000425">
    <property type="entry name" value="Probable ABC transporter, ATP-binding subunit"/>
    <property type="match status" value="1"/>
</dbReference>
<feature type="domain" description="ABC transporter" evidence="4">
    <location>
        <begin position="23"/>
        <end position="257"/>
    </location>
</feature>